<evidence type="ECO:0000256" key="8">
    <source>
        <dbReference type="ARBA" id="ARBA00022741"/>
    </source>
</evidence>
<comment type="cofactor">
    <cofactor evidence="15">
        <name>Mg(2+)</name>
        <dbReference type="ChEBI" id="CHEBI:18420"/>
    </cofactor>
    <text evidence="15">Binds 2 magnesium ions per tetramer.</text>
</comment>
<keyword evidence="4 15" id="KW-0963">Cytoplasm</keyword>
<feature type="domain" description="B5" evidence="19">
    <location>
        <begin position="405"/>
        <end position="480"/>
    </location>
</feature>
<proteinExistence type="inferred from homology"/>
<evidence type="ECO:0000256" key="9">
    <source>
        <dbReference type="ARBA" id="ARBA00022840"/>
    </source>
</evidence>
<keyword evidence="5 16" id="KW-0820">tRNA-binding</keyword>
<dbReference type="PROSITE" id="PS51447">
    <property type="entry name" value="FDX_ACB"/>
    <property type="match status" value="1"/>
</dbReference>
<keyword evidence="10 15" id="KW-0460">Magnesium</keyword>
<evidence type="ECO:0000256" key="15">
    <source>
        <dbReference type="HAMAP-Rule" id="MF_00283"/>
    </source>
</evidence>
<dbReference type="Pfam" id="PF01588">
    <property type="entry name" value="tRNA_bind"/>
    <property type="match status" value="1"/>
</dbReference>
<dbReference type="InterPro" id="IPR009061">
    <property type="entry name" value="DNA-bd_dom_put_sf"/>
</dbReference>
<evidence type="ECO:0000256" key="11">
    <source>
        <dbReference type="ARBA" id="ARBA00022884"/>
    </source>
</evidence>
<evidence type="ECO:0000256" key="13">
    <source>
        <dbReference type="ARBA" id="ARBA00023146"/>
    </source>
</evidence>
<dbReference type="InterPro" id="IPR005147">
    <property type="entry name" value="tRNA_synthase_B5-dom"/>
</dbReference>
<dbReference type="SMART" id="SM00896">
    <property type="entry name" value="FDX-ACB"/>
    <property type="match status" value="1"/>
</dbReference>
<evidence type="ECO:0000256" key="7">
    <source>
        <dbReference type="ARBA" id="ARBA00022723"/>
    </source>
</evidence>
<dbReference type="InterPro" id="IPR012340">
    <property type="entry name" value="NA-bd_OB-fold"/>
</dbReference>
<feature type="domain" description="TRNA-binding" evidence="17">
    <location>
        <begin position="39"/>
        <end position="153"/>
    </location>
</feature>
<dbReference type="RefSeq" id="WP_117895696.1">
    <property type="nucleotide sequence ID" value="NZ_CABJCV010000019.1"/>
</dbReference>
<comment type="similarity">
    <text evidence="2 15">Belongs to the phenylalanyl-tRNA synthetase beta subunit family. Type 1 subfamily.</text>
</comment>
<dbReference type="InterPro" id="IPR033714">
    <property type="entry name" value="tRNA_bind_bactPheRS"/>
</dbReference>
<dbReference type="GO" id="GO:0140096">
    <property type="term" value="F:catalytic activity, acting on a protein"/>
    <property type="evidence" value="ECO:0007669"/>
    <property type="project" value="UniProtKB-ARBA"/>
</dbReference>
<dbReference type="InterPro" id="IPR045060">
    <property type="entry name" value="Phe-tRNA-ligase_IIc_bsu"/>
</dbReference>
<evidence type="ECO:0000256" key="5">
    <source>
        <dbReference type="ARBA" id="ARBA00022555"/>
    </source>
</evidence>
<dbReference type="GO" id="GO:0000287">
    <property type="term" value="F:magnesium ion binding"/>
    <property type="evidence" value="ECO:0007669"/>
    <property type="project" value="UniProtKB-UniRule"/>
</dbReference>
<dbReference type="HAMAP" id="MF_00283">
    <property type="entry name" value="Phe_tRNA_synth_beta1"/>
    <property type="match status" value="1"/>
</dbReference>
<dbReference type="GO" id="GO:0006432">
    <property type="term" value="P:phenylalanyl-tRNA aminoacylation"/>
    <property type="evidence" value="ECO:0007669"/>
    <property type="project" value="UniProtKB-UniRule"/>
</dbReference>
<name>A0A412FS58_9FIRM</name>
<keyword evidence="7 15" id="KW-0479">Metal-binding</keyword>
<dbReference type="SMART" id="SM00873">
    <property type="entry name" value="B3_4"/>
    <property type="match status" value="1"/>
</dbReference>
<dbReference type="PROSITE" id="PS50886">
    <property type="entry name" value="TRBD"/>
    <property type="match status" value="1"/>
</dbReference>
<dbReference type="InterPro" id="IPR005121">
    <property type="entry name" value="Fdx_antiC-bd"/>
</dbReference>
<keyword evidence="8 15" id="KW-0547">Nucleotide-binding</keyword>
<dbReference type="GO" id="GO:0009328">
    <property type="term" value="C:phenylalanine-tRNA ligase complex"/>
    <property type="evidence" value="ECO:0007669"/>
    <property type="project" value="TreeGrafter"/>
</dbReference>
<dbReference type="GO" id="GO:0000049">
    <property type="term" value="F:tRNA binding"/>
    <property type="evidence" value="ECO:0007669"/>
    <property type="project" value="UniProtKB-UniRule"/>
</dbReference>
<dbReference type="GeneID" id="83016438"/>
<dbReference type="EC" id="6.1.1.20" evidence="15"/>
<evidence type="ECO:0000259" key="18">
    <source>
        <dbReference type="PROSITE" id="PS51447"/>
    </source>
</evidence>
<evidence type="ECO:0000313" key="20">
    <source>
        <dbReference type="EMBL" id="RGR70981.1"/>
    </source>
</evidence>
<evidence type="ECO:0000256" key="16">
    <source>
        <dbReference type="PROSITE-ProRule" id="PRU00209"/>
    </source>
</evidence>
<organism evidence="20 21">
    <name type="scientific">Holdemania filiformis</name>
    <dbReference type="NCBI Taxonomy" id="61171"/>
    <lineage>
        <taxon>Bacteria</taxon>
        <taxon>Bacillati</taxon>
        <taxon>Bacillota</taxon>
        <taxon>Erysipelotrichia</taxon>
        <taxon>Erysipelotrichales</taxon>
        <taxon>Erysipelotrichaceae</taxon>
        <taxon>Holdemania</taxon>
    </lineage>
</organism>
<dbReference type="Gene3D" id="3.30.56.10">
    <property type="match status" value="2"/>
</dbReference>
<sequence length="797" mass="87640">MRMSMNWLKEYVNLDGVTPEVLAEKLTIAGLEVEGIEKMAEGTNLVIGQVLTCENHPDSDHLHVTTVNVGDEVLNIVCGAPNVRAGQKVIVSKVGAVLAGGFEIKPAKVRGMESNGMICSLSELGVDKKAQTEEQLNGIYVFDDEAPVGETRVLEYLGLDDTILDIGLTPNRADCNAMWNLAKEVGAVLHRKVTWPDCKSASQIGTPNTFKVASKTEKCPTFLGKVVNHVKVGPSPKWLSNYLHAYGIKSINNVVDISNFVMVETGQPLHYYDLSKLPHHEITVVDDVEMTMQALDGQDYEIKKGDLLITTGGEPTGIAGIMGGEESKIDESTTSIFIEAAGFNAVSIRNTSRRLGLSTEAAMHFTKGVEPMAPIKAVDRSVQLLKELAEADGFEENVLVGTIEDPVKTVSETLTHCNTLLGTEFTMDQVLGVLKDLDLNPVQDGDCFTCTIPSYRTDLNIREDIDEEIIRLLGYEDLKTTLPTMEATAGQLTDRQTMRRNLRSSLNGLGLSEVITYTLVSQKAVDNALMPLGEAVALAAPMSEERKYVRTSLIMSLLECLAYNQNHKNENVNLFEISNVYAVNTQQERLAIVMSDSLQSSKLNRIDIRSDFFAAKGVLTETLRKLGFAAERLSFKENDQDVEHFHPYRSACVMLGNQLLGVLGEIHPVLAKELGIGKAVYGEFNLELLLASKASKVKFTAINRFPAVHRDIALVVNEEVKAEQLMKAIKAAGKRMVKQVEVFDVYQGEHVESGKKSVALSITYQSEDHTLTDQEIQDVHQTVLTRLEKDCQAVLRG</sequence>
<dbReference type="FunFam" id="3.30.70.380:FF:000001">
    <property type="entry name" value="Phenylalanine--tRNA ligase beta subunit"/>
    <property type="match status" value="1"/>
</dbReference>
<dbReference type="PANTHER" id="PTHR10947:SF0">
    <property type="entry name" value="PHENYLALANINE--TRNA LIGASE BETA SUBUNIT"/>
    <property type="match status" value="1"/>
</dbReference>
<dbReference type="CDD" id="cd02796">
    <property type="entry name" value="tRNA_bind_bactPheRS"/>
    <property type="match status" value="1"/>
</dbReference>
<keyword evidence="11 16" id="KW-0694">RNA-binding</keyword>
<feature type="binding site" evidence="15">
    <location>
        <position position="464"/>
    </location>
    <ligand>
        <name>Mg(2+)</name>
        <dbReference type="ChEBI" id="CHEBI:18420"/>
        <note>shared with alpha subunit</note>
    </ligand>
</feature>
<dbReference type="Proteomes" id="UP000284178">
    <property type="component" value="Unassembled WGS sequence"/>
</dbReference>
<dbReference type="Gene3D" id="3.30.70.380">
    <property type="entry name" value="Ferrodoxin-fold anticodon-binding domain"/>
    <property type="match status" value="1"/>
</dbReference>
<evidence type="ECO:0000256" key="14">
    <source>
        <dbReference type="ARBA" id="ARBA00049255"/>
    </source>
</evidence>
<keyword evidence="12 15" id="KW-0648">Protein biosynthesis</keyword>
<dbReference type="NCBIfam" id="TIGR00472">
    <property type="entry name" value="pheT_bact"/>
    <property type="match status" value="1"/>
</dbReference>
<reference evidence="20 21" key="1">
    <citation type="submission" date="2018-08" db="EMBL/GenBank/DDBJ databases">
        <title>A genome reference for cultivated species of the human gut microbiota.</title>
        <authorList>
            <person name="Zou Y."/>
            <person name="Xue W."/>
            <person name="Luo G."/>
        </authorList>
    </citation>
    <scope>NUCLEOTIDE SEQUENCE [LARGE SCALE GENOMIC DNA]</scope>
    <source>
        <strain evidence="20 21">AF24-29</strain>
    </source>
</reference>
<gene>
    <name evidence="15" type="primary">pheT</name>
    <name evidence="20" type="ORF">DWY25_13635</name>
</gene>
<evidence type="ECO:0000256" key="10">
    <source>
        <dbReference type="ARBA" id="ARBA00022842"/>
    </source>
</evidence>
<keyword evidence="21" id="KW-1185">Reference proteome</keyword>
<keyword evidence="9 15" id="KW-0067">ATP-binding</keyword>
<dbReference type="SUPFAM" id="SSF55681">
    <property type="entry name" value="Class II aaRS and biotin synthetases"/>
    <property type="match status" value="1"/>
</dbReference>
<dbReference type="CDD" id="cd00769">
    <property type="entry name" value="PheRS_beta_core"/>
    <property type="match status" value="1"/>
</dbReference>
<evidence type="ECO:0000259" key="17">
    <source>
        <dbReference type="PROSITE" id="PS50886"/>
    </source>
</evidence>
<dbReference type="InterPro" id="IPR041616">
    <property type="entry name" value="PheRS_beta_core"/>
</dbReference>
<feature type="binding site" evidence="15">
    <location>
        <position position="458"/>
    </location>
    <ligand>
        <name>Mg(2+)</name>
        <dbReference type="ChEBI" id="CHEBI:18420"/>
        <note>shared with alpha subunit</note>
    </ligand>
</feature>
<keyword evidence="6 15" id="KW-0436">Ligase</keyword>
<dbReference type="PANTHER" id="PTHR10947">
    <property type="entry name" value="PHENYLALANYL-TRNA SYNTHETASE BETA CHAIN AND LEUCINE-RICH REPEAT-CONTAINING PROTEIN 47"/>
    <property type="match status" value="1"/>
</dbReference>
<feature type="binding site" evidence="15">
    <location>
        <position position="468"/>
    </location>
    <ligand>
        <name>Mg(2+)</name>
        <dbReference type="ChEBI" id="CHEBI:18420"/>
        <note>shared with alpha subunit</note>
    </ligand>
</feature>
<dbReference type="Pfam" id="PF03147">
    <property type="entry name" value="FDX-ACB"/>
    <property type="match status" value="1"/>
</dbReference>
<dbReference type="InterPro" id="IPR036690">
    <property type="entry name" value="Fdx_antiC-bd_sf"/>
</dbReference>
<dbReference type="GO" id="GO:0004826">
    <property type="term" value="F:phenylalanine-tRNA ligase activity"/>
    <property type="evidence" value="ECO:0007669"/>
    <property type="project" value="UniProtKB-UniRule"/>
</dbReference>
<feature type="binding site" evidence="15">
    <location>
        <position position="467"/>
    </location>
    <ligand>
        <name>Mg(2+)</name>
        <dbReference type="ChEBI" id="CHEBI:18420"/>
        <note>shared with alpha subunit</note>
    </ligand>
</feature>
<dbReference type="NCBIfam" id="NF045760">
    <property type="entry name" value="YtpR"/>
    <property type="match status" value="1"/>
</dbReference>
<dbReference type="GO" id="GO:0016740">
    <property type="term" value="F:transferase activity"/>
    <property type="evidence" value="ECO:0007669"/>
    <property type="project" value="UniProtKB-ARBA"/>
</dbReference>
<dbReference type="Pfam" id="PF03484">
    <property type="entry name" value="B5"/>
    <property type="match status" value="1"/>
</dbReference>
<dbReference type="PROSITE" id="PS51483">
    <property type="entry name" value="B5"/>
    <property type="match status" value="1"/>
</dbReference>
<dbReference type="EMBL" id="QRUP01000019">
    <property type="protein sequence ID" value="RGR70981.1"/>
    <property type="molecule type" value="Genomic_DNA"/>
</dbReference>
<accession>A0A412FS58</accession>
<dbReference type="InterPro" id="IPR002547">
    <property type="entry name" value="tRNA-bd_dom"/>
</dbReference>
<comment type="subunit">
    <text evidence="3 15">Tetramer of two alpha and two beta subunits.</text>
</comment>
<evidence type="ECO:0000256" key="3">
    <source>
        <dbReference type="ARBA" id="ARBA00011209"/>
    </source>
</evidence>
<dbReference type="Pfam" id="PF17759">
    <property type="entry name" value="tRNA_synthFbeta"/>
    <property type="match status" value="1"/>
</dbReference>
<evidence type="ECO:0000256" key="12">
    <source>
        <dbReference type="ARBA" id="ARBA00022917"/>
    </source>
</evidence>
<dbReference type="Pfam" id="PF03483">
    <property type="entry name" value="B3_4"/>
    <property type="match status" value="1"/>
</dbReference>
<dbReference type="InterPro" id="IPR004532">
    <property type="entry name" value="Phe-tRNA-ligase_IIc_bsu_bact"/>
</dbReference>
<dbReference type="SMART" id="SM00874">
    <property type="entry name" value="B5"/>
    <property type="match status" value="1"/>
</dbReference>
<evidence type="ECO:0000259" key="19">
    <source>
        <dbReference type="PROSITE" id="PS51483"/>
    </source>
</evidence>
<dbReference type="FunFam" id="2.40.50.140:FF:000045">
    <property type="entry name" value="Phenylalanine--tRNA ligase beta subunit"/>
    <property type="match status" value="1"/>
</dbReference>
<dbReference type="AlphaFoldDB" id="A0A412FS58"/>
<dbReference type="Gene3D" id="3.50.40.10">
    <property type="entry name" value="Phenylalanyl-trna Synthetase, Chain B, domain 3"/>
    <property type="match status" value="1"/>
</dbReference>
<dbReference type="SUPFAM" id="SSF54991">
    <property type="entry name" value="Anticodon-binding domain of PheRS"/>
    <property type="match status" value="1"/>
</dbReference>
<evidence type="ECO:0000313" key="21">
    <source>
        <dbReference type="Proteomes" id="UP000284178"/>
    </source>
</evidence>
<comment type="catalytic activity">
    <reaction evidence="14 15">
        <text>tRNA(Phe) + L-phenylalanine + ATP = L-phenylalanyl-tRNA(Phe) + AMP + diphosphate + H(+)</text>
        <dbReference type="Rhea" id="RHEA:19413"/>
        <dbReference type="Rhea" id="RHEA-COMP:9668"/>
        <dbReference type="Rhea" id="RHEA-COMP:9699"/>
        <dbReference type="ChEBI" id="CHEBI:15378"/>
        <dbReference type="ChEBI" id="CHEBI:30616"/>
        <dbReference type="ChEBI" id="CHEBI:33019"/>
        <dbReference type="ChEBI" id="CHEBI:58095"/>
        <dbReference type="ChEBI" id="CHEBI:78442"/>
        <dbReference type="ChEBI" id="CHEBI:78531"/>
        <dbReference type="ChEBI" id="CHEBI:456215"/>
        <dbReference type="EC" id="6.1.1.20"/>
    </reaction>
</comment>
<dbReference type="SUPFAM" id="SSF50249">
    <property type="entry name" value="Nucleic acid-binding proteins"/>
    <property type="match status" value="1"/>
</dbReference>
<dbReference type="SUPFAM" id="SSF46955">
    <property type="entry name" value="Putative DNA-binding domain"/>
    <property type="match status" value="1"/>
</dbReference>
<comment type="caution">
    <text evidence="20">The sequence shown here is derived from an EMBL/GenBank/DDBJ whole genome shotgun (WGS) entry which is preliminary data.</text>
</comment>
<protein>
    <recommendedName>
        <fullName evidence="15">Phenylalanine--tRNA ligase beta subunit</fullName>
        <ecNumber evidence="15">6.1.1.20</ecNumber>
    </recommendedName>
    <alternativeName>
        <fullName evidence="15">Phenylalanyl-tRNA synthetase beta subunit</fullName>
        <shortName evidence="15">PheRS</shortName>
    </alternativeName>
</protein>
<keyword evidence="13 15" id="KW-0030">Aminoacyl-tRNA synthetase</keyword>
<dbReference type="InterPro" id="IPR005146">
    <property type="entry name" value="B3/B4_tRNA-bd"/>
</dbReference>
<evidence type="ECO:0000256" key="2">
    <source>
        <dbReference type="ARBA" id="ARBA00008653"/>
    </source>
</evidence>
<evidence type="ECO:0000256" key="1">
    <source>
        <dbReference type="ARBA" id="ARBA00004496"/>
    </source>
</evidence>
<dbReference type="GO" id="GO:0005524">
    <property type="term" value="F:ATP binding"/>
    <property type="evidence" value="ECO:0007669"/>
    <property type="project" value="UniProtKB-UniRule"/>
</dbReference>
<dbReference type="Gene3D" id="2.40.50.140">
    <property type="entry name" value="Nucleic acid-binding proteins"/>
    <property type="match status" value="1"/>
</dbReference>
<dbReference type="InterPro" id="IPR045864">
    <property type="entry name" value="aa-tRNA-synth_II/BPL/LPL"/>
</dbReference>
<evidence type="ECO:0000256" key="4">
    <source>
        <dbReference type="ARBA" id="ARBA00022490"/>
    </source>
</evidence>
<comment type="subcellular location">
    <subcellularLocation>
        <location evidence="1 15">Cytoplasm</location>
    </subcellularLocation>
</comment>
<dbReference type="SUPFAM" id="SSF56037">
    <property type="entry name" value="PheT/TilS domain"/>
    <property type="match status" value="1"/>
</dbReference>
<evidence type="ECO:0000256" key="6">
    <source>
        <dbReference type="ARBA" id="ARBA00022598"/>
    </source>
</evidence>
<feature type="domain" description="FDX-ACB" evidence="18">
    <location>
        <begin position="703"/>
        <end position="796"/>
    </location>
</feature>
<dbReference type="Gene3D" id="3.30.930.10">
    <property type="entry name" value="Bira Bifunctional Protein, Domain 2"/>
    <property type="match status" value="1"/>
</dbReference>
<dbReference type="InterPro" id="IPR020825">
    <property type="entry name" value="Phe-tRNA_synthase-like_B3/B4"/>
</dbReference>